<dbReference type="InterPro" id="IPR002300">
    <property type="entry name" value="aa-tRNA-synth_Ia"/>
</dbReference>
<dbReference type="Gene3D" id="3.40.50.620">
    <property type="entry name" value="HUPs"/>
    <property type="match status" value="2"/>
</dbReference>
<dbReference type="SUPFAM" id="SSF50677">
    <property type="entry name" value="ValRS/IleRS/LeuRS editing domain"/>
    <property type="match status" value="1"/>
</dbReference>
<keyword evidence="8 15" id="KW-0547">Nucleotide-binding</keyword>
<dbReference type="InterPro" id="IPR001412">
    <property type="entry name" value="aa-tRNA-synth_I_CS"/>
</dbReference>
<dbReference type="GO" id="GO:0008270">
    <property type="term" value="F:zinc ion binding"/>
    <property type="evidence" value="ECO:0007669"/>
    <property type="project" value="UniProtKB-UniRule"/>
</dbReference>
<dbReference type="InterPro" id="IPR009008">
    <property type="entry name" value="Val/Leu/Ile-tRNA-synth_edit"/>
</dbReference>
<dbReference type="PROSITE" id="PS00178">
    <property type="entry name" value="AA_TRNA_LIGASE_I"/>
    <property type="match status" value="1"/>
</dbReference>
<dbReference type="STRING" id="1797533.A2731_03025"/>
<proteinExistence type="inferred from homology"/>
<evidence type="ECO:0000256" key="1">
    <source>
        <dbReference type="ARBA" id="ARBA00001947"/>
    </source>
</evidence>
<dbReference type="FunFam" id="3.40.50.620:FF:000063">
    <property type="entry name" value="Isoleucine--tRNA ligase"/>
    <property type="match status" value="1"/>
</dbReference>
<keyword evidence="10 15" id="KW-0067">ATP-binding</keyword>
<dbReference type="InterPro" id="IPR009080">
    <property type="entry name" value="tRNAsynth_Ia_anticodon-bd"/>
</dbReference>
<feature type="binding site" evidence="15">
    <location>
        <position position="605"/>
    </location>
    <ligand>
        <name>ATP</name>
        <dbReference type="ChEBI" id="CHEBI:30616"/>
    </ligand>
</feature>
<dbReference type="InterPro" id="IPR033709">
    <property type="entry name" value="Anticodon_Ile_ABEc"/>
</dbReference>
<reference evidence="18 19" key="1">
    <citation type="journal article" date="2016" name="Nat. Commun.">
        <title>Thousands of microbial genomes shed light on interconnected biogeochemical processes in an aquifer system.</title>
        <authorList>
            <person name="Anantharaman K."/>
            <person name="Brown C.T."/>
            <person name="Hug L.A."/>
            <person name="Sharon I."/>
            <person name="Castelle C.J."/>
            <person name="Probst A.J."/>
            <person name="Thomas B.C."/>
            <person name="Singh A."/>
            <person name="Wilkins M.J."/>
            <person name="Karaoz U."/>
            <person name="Brodie E.L."/>
            <person name="Williams K.H."/>
            <person name="Hubbard S.S."/>
            <person name="Banfield J.F."/>
        </authorList>
    </citation>
    <scope>NUCLEOTIDE SEQUENCE [LARGE SCALE GENOMIC DNA]</scope>
</reference>
<feature type="short sequence motif" description="'KMSKS' region" evidence="15">
    <location>
        <begin position="602"/>
        <end position="606"/>
    </location>
</feature>
<evidence type="ECO:0000259" key="17">
    <source>
        <dbReference type="Pfam" id="PF08264"/>
    </source>
</evidence>
<keyword evidence="5 15" id="KW-0963">Cytoplasm</keyword>
<dbReference type="FunFam" id="3.40.50.620:FF:000133">
    <property type="entry name" value="Isoleucyl-tRNA synthetase, cytoplasmic"/>
    <property type="match status" value="1"/>
</dbReference>
<evidence type="ECO:0000256" key="3">
    <source>
        <dbReference type="ARBA" id="ARBA00007078"/>
    </source>
</evidence>
<evidence type="ECO:0000259" key="16">
    <source>
        <dbReference type="Pfam" id="PF00133"/>
    </source>
</evidence>
<comment type="cofactor">
    <cofactor evidence="1 15">
        <name>Zn(2+)</name>
        <dbReference type="ChEBI" id="CHEBI:29105"/>
    </cofactor>
</comment>
<dbReference type="GO" id="GO:0005524">
    <property type="term" value="F:ATP binding"/>
    <property type="evidence" value="ECO:0007669"/>
    <property type="project" value="UniProtKB-UniRule"/>
</dbReference>
<evidence type="ECO:0000256" key="12">
    <source>
        <dbReference type="ARBA" id="ARBA00023146"/>
    </source>
</evidence>
<gene>
    <name evidence="15" type="primary">ileS</name>
    <name evidence="18" type="ORF">A2731_03025</name>
</gene>
<comment type="similarity">
    <text evidence="3 15">Belongs to the class-I aminoacyl-tRNA synthetase family. IleS type 2 subfamily.</text>
</comment>
<evidence type="ECO:0000256" key="14">
    <source>
        <dbReference type="ARBA" id="ARBA00048359"/>
    </source>
</evidence>
<comment type="catalytic activity">
    <reaction evidence="14 15">
        <text>tRNA(Ile) + L-isoleucine + ATP = L-isoleucyl-tRNA(Ile) + AMP + diphosphate</text>
        <dbReference type="Rhea" id="RHEA:11060"/>
        <dbReference type="Rhea" id="RHEA-COMP:9666"/>
        <dbReference type="Rhea" id="RHEA-COMP:9695"/>
        <dbReference type="ChEBI" id="CHEBI:30616"/>
        <dbReference type="ChEBI" id="CHEBI:33019"/>
        <dbReference type="ChEBI" id="CHEBI:58045"/>
        <dbReference type="ChEBI" id="CHEBI:78442"/>
        <dbReference type="ChEBI" id="CHEBI:78528"/>
        <dbReference type="ChEBI" id="CHEBI:456215"/>
        <dbReference type="EC" id="6.1.1.5"/>
    </reaction>
</comment>
<keyword evidence="11 15" id="KW-0648">Protein biosynthesis</keyword>
<comment type="caution">
    <text evidence="18">The sequence shown here is derived from an EMBL/GenBank/DDBJ whole genome shotgun (WGS) entry which is preliminary data.</text>
</comment>
<dbReference type="Proteomes" id="UP000176241">
    <property type="component" value="Unassembled WGS sequence"/>
</dbReference>
<evidence type="ECO:0000256" key="13">
    <source>
        <dbReference type="ARBA" id="ARBA00025217"/>
    </source>
</evidence>
<dbReference type="NCBIfam" id="TIGR00392">
    <property type="entry name" value="ileS"/>
    <property type="match status" value="1"/>
</dbReference>
<protein>
    <recommendedName>
        <fullName evidence="15">Isoleucine--tRNA ligase</fullName>
        <ecNumber evidence="15">6.1.1.5</ecNumber>
    </recommendedName>
    <alternativeName>
        <fullName evidence="15">Isoleucyl-tRNA synthetase</fullName>
        <shortName evidence="15">IleRS</shortName>
    </alternativeName>
</protein>
<dbReference type="GO" id="GO:0006428">
    <property type="term" value="P:isoleucyl-tRNA aminoacylation"/>
    <property type="evidence" value="ECO:0007669"/>
    <property type="project" value="UniProtKB-UniRule"/>
</dbReference>
<dbReference type="EC" id="6.1.1.5" evidence="15"/>
<organism evidence="18 19">
    <name type="scientific">Candidatus Buchananbacteria bacterium RIFCSPHIGHO2_01_FULL_39_8</name>
    <dbReference type="NCBI Taxonomy" id="1797533"/>
    <lineage>
        <taxon>Bacteria</taxon>
        <taxon>Candidatus Buchananiibacteriota</taxon>
    </lineage>
</organism>
<accession>A0A1G1XVL4</accession>
<dbReference type="InterPro" id="IPR023586">
    <property type="entry name" value="Ile-tRNA-ligase_type2"/>
</dbReference>
<keyword evidence="9 15" id="KW-0862">Zinc</keyword>
<comment type="domain">
    <text evidence="15">IleRS has two distinct active sites: one for aminoacylation and one for editing. The misactivated valine is translocated from the active site to the editing site, which sterically excludes the correctly activated isoleucine. The single editing site contains two valyl binding pockets, one specific for each substrate (Val-AMP or Val-tRNA(Ile)).</text>
</comment>
<evidence type="ECO:0000256" key="11">
    <source>
        <dbReference type="ARBA" id="ARBA00022917"/>
    </source>
</evidence>
<evidence type="ECO:0000313" key="19">
    <source>
        <dbReference type="Proteomes" id="UP000176241"/>
    </source>
</evidence>
<dbReference type="HAMAP" id="MF_02003">
    <property type="entry name" value="Ile_tRNA_synth_type2"/>
    <property type="match status" value="1"/>
</dbReference>
<dbReference type="GO" id="GO:0000049">
    <property type="term" value="F:tRNA binding"/>
    <property type="evidence" value="ECO:0007669"/>
    <property type="project" value="InterPro"/>
</dbReference>
<dbReference type="InterPro" id="IPR014729">
    <property type="entry name" value="Rossmann-like_a/b/a_fold"/>
</dbReference>
<keyword evidence="12 15" id="KW-0030">Aminoacyl-tRNA synthetase</keyword>
<dbReference type="Pfam" id="PF19302">
    <property type="entry name" value="DUF5915"/>
    <property type="match status" value="1"/>
</dbReference>
<sequence>MFKVGMENKYIVREKEILNFWQNNKIFEKSLEQTMDPETSSGQVFSFYDGPPFATGLPHYGHLVAGLMKDVVPRYQTMKGKYVTRRWGWDCHGLPVENLIEQEMGLKDRQDIERIGIKKFNEAAKNSVLRYATDWRKTVERMGRWVDMDNDYKTMDIWYMESIWWAFKTLWEKGLIFQGYKSMHICPRCETTLSNFEVTQNYQDIRDLSVIAKFELIDEPVTFILAWTTTPWTLPGNVALALGEKTKYVLVESAGENYILAADNVEKIFTDRDYKTIREIKAKDLEGLKYEPLFDYFKDVNLENKENIYTIQLADFVTIEDGTGVVHIAPGFGEDDMNLGQEKHLPMIKHVDPSGRFTSEVKDFAGELVKPKGDTQAMDKKIVANLEARGLVFKSEEFTHSYPLCWRCDTPLLNYATTSWFVKVTAIKKDLIRNNEKINWVPEHLKEGRFGKWLEEAKDWAISRSRYWGTPLPVWQSEDGKQICVGSVKELEELSGQKVEDLHKHIVDEIVIKKNGKEFHRIPEVLDCWFESGSMPYAQQHYPFANKDIFTKNFPAEFIAEGIDQTRGWFYTLLVLSTALFGQSPYRNVIANGIVLAEDGNKMSKRLKNYPEPDEIMEQYGADALRYYLLTSPVMEGENLNFSESGVKEAMQKVVMLLDNVLSFYKLYAVDKISQKFETDNILDCWILAKLNLLIKEVTEALDTYCLVKATRPVQEFINELSTWYVRRSRNRFKSNDKNAIATLGYVLLELSKVIAPFTPFIADYVYQEITETQKHENTKLGRESVHLDKWPEVREKLIDKKVLSEMDLARQIVERGLAARAQAGIKVRQPLSSYTTSLAKELSEEIIQIIKDELNVKKLNFGPDNLDTELSGDLKTEGLVREVIRQINQLRKENRLTINDKVIVYYEGLNEVFSRFGGEIKKATLAAEIAAGKVEGMKEVEGGKVGIKKV</sequence>
<feature type="short sequence motif" description="'HIGH' region" evidence="15">
    <location>
        <begin position="52"/>
        <end position="62"/>
    </location>
</feature>
<dbReference type="CDD" id="cd00818">
    <property type="entry name" value="IleRS_core"/>
    <property type="match status" value="1"/>
</dbReference>
<keyword evidence="6 15" id="KW-0436">Ligase</keyword>
<dbReference type="PANTHER" id="PTHR42780:SF1">
    <property type="entry name" value="ISOLEUCINE--TRNA LIGASE, CYTOPLASMIC"/>
    <property type="match status" value="1"/>
</dbReference>
<evidence type="ECO:0000256" key="5">
    <source>
        <dbReference type="ARBA" id="ARBA00022490"/>
    </source>
</evidence>
<evidence type="ECO:0000256" key="9">
    <source>
        <dbReference type="ARBA" id="ARBA00022833"/>
    </source>
</evidence>
<dbReference type="Pfam" id="PF08264">
    <property type="entry name" value="Anticodon_1"/>
    <property type="match status" value="1"/>
</dbReference>
<evidence type="ECO:0000256" key="4">
    <source>
        <dbReference type="ARBA" id="ARBA00011245"/>
    </source>
</evidence>
<evidence type="ECO:0000256" key="6">
    <source>
        <dbReference type="ARBA" id="ARBA00022598"/>
    </source>
</evidence>
<evidence type="ECO:0000256" key="2">
    <source>
        <dbReference type="ARBA" id="ARBA00004496"/>
    </source>
</evidence>
<dbReference type="EMBL" id="MHIC01000037">
    <property type="protein sequence ID" value="OGY44032.1"/>
    <property type="molecule type" value="Genomic_DNA"/>
</dbReference>
<comment type="subunit">
    <text evidence="4 15">Monomer.</text>
</comment>
<evidence type="ECO:0000256" key="8">
    <source>
        <dbReference type="ARBA" id="ARBA00022741"/>
    </source>
</evidence>
<dbReference type="InterPro" id="IPR013155">
    <property type="entry name" value="M/V/L/I-tRNA-synth_anticd-bd"/>
</dbReference>
<dbReference type="CDD" id="cd07961">
    <property type="entry name" value="Anticodon_Ia_Ile_ABEc"/>
    <property type="match status" value="1"/>
</dbReference>
<dbReference type="PRINTS" id="PR00984">
    <property type="entry name" value="TRNASYNTHILE"/>
</dbReference>
<dbReference type="Pfam" id="PF00133">
    <property type="entry name" value="tRNA-synt_1"/>
    <property type="match status" value="1"/>
</dbReference>
<feature type="domain" description="Methionyl/Valyl/Leucyl/Isoleucyl-tRNA synthetase anticodon-binding" evidence="17">
    <location>
        <begin position="684"/>
        <end position="834"/>
    </location>
</feature>
<dbReference type="AlphaFoldDB" id="A0A1G1XVL4"/>
<dbReference type="SUPFAM" id="SSF52374">
    <property type="entry name" value="Nucleotidylyl transferase"/>
    <property type="match status" value="1"/>
</dbReference>
<comment type="function">
    <text evidence="13 15">Catalyzes the attachment of isoleucine to tRNA(Ile). As IleRS can inadvertently accommodate and process structurally similar amino acids such as valine, to avoid such errors it has two additional distinct tRNA(Ile)-dependent editing activities. One activity is designated as 'pretransfer' editing and involves the hydrolysis of activated Val-AMP. The other activity is designated 'posttransfer' editing and involves deacylation of mischarged Val-tRNA(Ile).</text>
</comment>
<dbReference type="GO" id="GO:0002161">
    <property type="term" value="F:aminoacyl-tRNA deacylase activity"/>
    <property type="evidence" value="ECO:0007669"/>
    <property type="project" value="InterPro"/>
</dbReference>
<evidence type="ECO:0000256" key="7">
    <source>
        <dbReference type="ARBA" id="ARBA00022723"/>
    </source>
</evidence>
<dbReference type="GO" id="GO:0004822">
    <property type="term" value="F:isoleucine-tRNA ligase activity"/>
    <property type="evidence" value="ECO:0007669"/>
    <property type="project" value="UniProtKB-UniRule"/>
</dbReference>
<dbReference type="SUPFAM" id="SSF47323">
    <property type="entry name" value="Anticodon-binding domain of a subclass of class I aminoacyl-tRNA synthetases"/>
    <property type="match status" value="1"/>
</dbReference>
<dbReference type="Gene3D" id="1.10.730.10">
    <property type="entry name" value="Isoleucyl-tRNA Synthetase, Domain 1"/>
    <property type="match status" value="1"/>
</dbReference>
<name>A0A1G1XVL4_9BACT</name>
<dbReference type="GO" id="GO:0005737">
    <property type="term" value="C:cytoplasm"/>
    <property type="evidence" value="ECO:0007669"/>
    <property type="project" value="UniProtKB-SubCell"/>
</dbReference>
<evidence type="ECO:0000313" key="18">
    <source>
        <dbReference type="EMBL" id="OGY44032.1"/>
    </source>
</evidence>
<evidence type="ECO:0000256" key="10">
    <source>
        <dbReference type="ARBA" id="ARBA00022840"/>
    </source>
</evidence>
<keyword evidence="7 15" id="KW-0479">Metal-binding</keyword>
<evidence type="ECO:0000256" key="15">
    <source>
        <dbReference type="HAMAP-Rule" id="MF_02003"/>
    </source>
</evidence>
<dbReference type="PANTHER" id="PTHR42780">
    <property type="entry name" value="SOLEUCYL-TRNA SYNTHETASE"/>
    <property type="match status" value="1"/>
</dbReference>
<comment type="subcellular location">
    <subcellularLocation>
        <location evidence="2 15">Cytoplasm</location>
    </subcellularLocation>
</comment>
<dbReference type="InterPro" id="IPR002301">
    <property type="entry name" value="Ile-tRNA-ligase"/>
</dbReference>
<feature type="domain" description="Aminoacyl-tRNA synthetase class Ia" evidence="16">
    <location>
        <begin position="17"/>
        <end position="640"/>
    </location>
</feature>